<reference evidence="8" key="1">
    <citation type="journal article" date="2019" name="Int. J. Syst. Evol. Microbiol.">
        <title>The Global Catalogue of Microorganisms (GCM) 10K type strain sequencing project: providing services to taxonomists for standard genome sequencing and annotation.</title>
        <authorList>
            <consortium name="The Broad Institute Genomics Platform"/>
            <consortium name="The Broad Institute Genome Sequencing Center for Infectious Disease"/>
            <person name="Wu L."/>
            <person name="Ma J."/>
        </authorList>
    </citation>
    <scope>NUCLEOTIDE SEQUENCE [LARGE SCALE GENOMIC DNA]</scope>
    <source>
        <strain evidence="8">KCTC 52607</strain>
    </source>
</reference>
<evidence type="ECO:0000313" key="8">
    <source>
        <dbReference type="Proteomes" id="UP001595456"/>
    </source>
</evidence>
<proteinExistence type="predicted"/>
<evidence type="ECO:0000259" key="6">
    <source>
        <dbReference type="Pfam" id="PF04357"/>
    </source>
</evidence>
<dbReference type="Proteomes" id="UP001595456">
    <property type="component" value="Unassembled WGS sequence"/>
</dbReference>
<sequence>MAEAQALPAAPMPARRRLPGGRVLVWTGRVLAVLAALLLAAVAFLHTPPGRQFLLNQISAYAPASGLSIEAGEIRGSVLWSASFTDVKFRDADGVLFLEVPEVDLNWRPWKWFFTGLDIRHLIVIDGRLNAVPHLLPGDPDAPILPDFDIRVDRLVVEDLRVAEAVLGQERVVQLRARADVRRGRVFVDAGGELGGGDVLRLLAHAEPDGDIFDLELDWAAPQGGFLATMAGADEALDVRLRGEGGWTRWDGTLQARLGGEDLLDLSLFNEAGQYRVVGRAMPGDLVEGLTARALGPEVAFTAAGTLEASVAEGSFALRGAALDVDGGGAIDLADNRFRGLQVDARLLDPTLFGEAVALEGAVLNARLDGPFATAAADHRLTVRRIVAGEIVVSDVVQQGRLSRNGDSWLVPLEAKIGRVVSGAELFDPRLVNGRVRGALVLAGNRLTGERLDIAFPGLTGQLALVADLQSGAVRVTGPMRATGLDFADIGRVDSNARIDFAIGGSRPWSLAAQLDGRVAEATNATLETLAGQDIRFAGGLTLGEGQPLSFATMRIAATKLEAVLDGRVEGETTSLVGTGRHSDYGPFTVEATLAADGPRAELVLADPLPAAGLRDVRVSLAPQGDGFAVLTRGQSLLGLFDGDLFLLAAEAQPVRITVNRLDVAETRLAGQLQLVEGGVDGGLVLSGGGVVGRIGLAARPEGQGFVIDATARNARFGGEAALQIAEGDIALRGFVPAAGASEGVTVEGEIAAVGVSYGQLFVGRLAGNAALRDGVGAFDAAIAGQRGSRFEMQLNGTATGDEISLALRGSHAGRAIAMPRRAVVSRTGDGGWELQQAQISYGRGFVIANGRFGGEEPLQGRLALSRMPLAVADVVLGDLGLGGSVSGVVNIAADASGVPVGDARLLVRNLSRSGLLLTSRPLDLALVGDLSPSLLQARAVIRDGSSASGRLDARIADLPLAGAGGDRGLAARLYAGDLLAQLRYQGPAEALWRLAAIEVLDVAGRVHVAAEVRGTLGNPQVRGSVSGDGLQVQGAATGTDISNVAVRGRFDGSRLRLTRFSGTSPGGGSVVGSGFVDFSNMTRDRGPQLDVRLAARNARLLQLPGMRATVTGPMRFVSDGVNGTIAGRLDVREAFWRLGAAAETVQLPDIAITDINLPPDIAPARRAARPWRYLVDARAVRGLEVDGMGLDSEWGGEIRLRGTIADPRIGGEVRIVPRQGYYTFAGVRFEITRGRIDFDESEAPNPRLDILAESEVDGISVDVTVRGNASRPEIAFSSVPSLPEEELMARLLFGGSITNLSATDALQLGAALAALRGGEGLDPINRLRTAIGLDRLRIVSADAALNRGTAVALGKNITRRLYVELITDGQGYNATELEYRITRWISLLAAINTLGRGSVAAEYSRDY</sequence>
<dbReference type="Pfam" id="PF04357">
    <property type="entry name" value="TamB"/>
    <property type="match status" value="1"/>
</dbReference>
<feature type="domain" description="Translocation and assembly module TamB C-terminal" evidence="6">
    <location>
        <begin position="1061"/>
        <end position="1408"/>
    </location>
</feature>
<evidence type="ECO:0000313" key="7">
    <source>
        <dbReference type="EMBL" id="MFC3098591.1"/>
    </source>
</evidence>
<dbReference type="EMBL" id="JBHRST010000019">
    <property type="protein sequence ID" value="MFC3098591.1"/>
    <property type="molecule type" value="Genomic_DNA"/>
</dbReference>
<dbReference type="InterPro" id="IPR007452">
    <property type="entry name" value="TamB_C"/>
</dbReference>
<feature type="transmembrane region" description="Helical" evidence="5">
    <location>
        <begin position="23"/>
        <end position="45"/>
    </location>
</feature>
<evidence type="ECO:0000256" key="3">
    <source>
        <dbReference type="ARBA" id="ARBA00022989"/>
    </source>
</evidence>
<evidence type="ECO:0000256" key="5">
    <source>
        <dbReference type="SAM" id="Phobius"/>
    </source>
</evidence>
<gene>
    <name evidence="7" type="ORF">ACFODU_12410</name>
</gene>
<keyword evidence="4 5" id="KW-0472">Membrane</keyword>
<dbReference type="PANTHER" id="PTHR36985:SF1">
    <property type="entry name" value="TRANSLOCATION AND ASSEMBLY MODULE SUBUNIT TAMB"/>
    <property type="match status" value="1"/>
</dbReference>
<protein>
    <submittedName>
        <fullName evidence="7">Translocation/assembly module TamB domain-containing protein</fullName>
    </submittedName>
</protein>
<comment type="caution">
    <text evidence="7">The sequence shown here is derived from an EMBL/GenBank/DDBJ whole genome shotgun (WGS) entry which is preliminary data.</text>
</comment>
<organism evidence="7 8">
    <name type="scientific">Alteraurantiacibacter palmitatis</name>
    <dbReference type="NCBI Taxonomy" id="2054628"/>
    <lineage>
        <taxon>Bacteria</taxon>
        <taxon>Pseudomonadati</taxon>
        <taxon>Pseudomonadota</taxon>
        <taxon>Alphaproteobacteria</taxon>
        <taxon>Sphingomonadales</taxon>
        <taxon>Erythrobacteraceae</taxon>
        <taxon>Alteraurantiacibacter</taxon>
    </lineage>
</organism>
<dbReference type="RefSeq" id="WP_336927420.1">
    <property type="nucleotide sequence ID" value="NZ_JBANRO010000014.1"/>
</dbReference>
<keyword evidence="8" id="KW-1185">Reference proteome</keyword>
<evidence type="ECO:0000256" key="2">
    <source>
        <dbReference type="ARBA" id="ARBA00022692"/>
    </source>
</evidence>
<name>A0ABV7E9U0_9SPHN</name>
<accession>A0ABV7E9U0</accession>
<keyword evidence="2 5" id="KW-0812">Transmembrane</keyword>
<evidence type="ECO:0000256" key="4">
    <source>
        <dbReference type="ARBA" id="ARBA00023136"/>
    </source>
</evidence>
<evidence type="ECO:0000256" key="1">
    <source>
        <dbReference type="ARBA" id="ARBA00004167"/>
    </source>
</evidence>
<keyword evidence="3 5" id="KW-1133">Transmembrane helix</keyword>
<comment type="subcellular location">
    <subcellularLocation>
        <location evidence="1">Membrane</location>
        <topology evidence="1">Single-pass membrane protein</topology>
    </subcellularLocation>
</comment>
<dbReference type="PANTHER" id="PTHR36985">
    <property type="entry name" value="TRANSLOCATION AND ASSEMBLY MODULE SUBUNIT TAMB"/>
    <property type="match status" value="1"/>
</dbReference>